<keyword evidence="3" id="KW-1185">Reference proteome</keyword>
<dbReference type="PANTHER" id="PTHR44575:SF8">
    <property type="entry name" value="METHYLTRANSFERASE TYPE 11 DOMAIN-CONTAINING PROTEIN"/>
    <property type="match status" value="1"/>
</dbReference>
<name>A0A9Q0P707_9ROSI</name>
<comment type="caution">
    <text evidence="2">The sequence shown here is derived from an EMBL/GenBank/DDBJ whole genome shotgun (WGS) entry which is preliminary data.</text>
</comment>
<dbReference type="EMBL" id="JAPFFM010000020">
    <property type="protein sequence ID" value="KAJ6682719.1"/>
    <property type="molecule type" value="Genomic_DNA"/>
</dbReference>
<dbReference type="Pfam" id="PF13649">
    <property type="entry name" value="Methyltransf_25"/>
    <property type="match status" value="1"/>
</dbReference>
<dbReference type="InterPro" id="IPR029063">
    <property type="entry name" value="SAM-dependent_MTases_sf"/>
</dbReference>
<dbReference type="SUPFAM" id="SSF53335">
    <property type="entry name" value="S-adenosyl-L-methionine-dependent methyltransferases"/>
    <property type="match status" value="1"/>
</dbReference>
<evidence type="ECO:0000313" key="2">
    <source>
        <dbReference type="EMBL" id="KAJ6682719.1"/>
    </source>
</evidence>
<reference evidence="2" key="1">
    <citation type="submission" date="2022-11" db="EMBL/GenBank/DDBJ databases">
        <authorList>
            <person name="Hyden B.L."/>
            <person name="Feng K."/>
            <person name="Yates T."/>
            <person name="Jawdy S."/>
            <person name="Smart L.B."/>
            <person name="Muchero W."/>
        </authorList>
    </citation>
    <scope>NUCLEOTIDE SEQUENCE</scope>
    <source>
        <tissue evidence="2">Shoot tip</tissue>
    </source>
</reference>
<dbReference type="PANTHER" id="PTHR44575">
    <property type="entry name" value="OS01G0589200 PROTEIN"/>
    <property type="match status" value="1"/>
</dbReference>
<evidence type="ECO:0000313" key="3">
    <source>
        <dbReference type="Proteomes" id="UP001151752"/>
    </source>
</evidence>
<dbReference type="AlphaFoldDB" id="A0A9Q0P707"/>
<evidence type="ECO:0000259" key="1">
    <source>
        <dbReference type="Pfam" id="PF13649"/>
    </source>
</evidence>
<dbReference type="CDD" id="cd02440">
    <property type="entry name" value="AdoMet_MTases"/>
    <property type="match status" value="1"/>
</dbReference>
<organism evidence="2 3">
    <name type="scientific">Salix koriyanagi</name>
    <dbReference type="NCBI Taxonomy" id="2511006"/>
    <lineage>
        <taxon>Eukaryota</taxon>
        <taxon>Viridiplantae</taxon>
        <taxon>Streptophyta</taxon>
        <taxon>Embryophyta</taxon>
        <taxon>Tracheophyta</taxon>
        <taxon>Spermatophyta</taxon>
        <taxon>Magnoliopsida</taxon>
        <taxon>eudicotyledons</taxon>
        <taxon>Gunneridae</taxon>
        <taxon>Pentapetalae</taxon>
        <taxon>rosids</taxon>
        <taxon>fabids</taxon>
        <taxon>Malpighiales</taxon>
        <taxon>Salicaceae</taxon>
        <taxon>Saliceae</taxon>
        <taxon>Salix</taxon>
    </lineage>
</organism>
<reference evidence="2" key="2">
    <citation type="journal article" date="2023" name="Int. J. Mol. Sci.">
        <title>De Novo Assembly and Annotation of 11 Diverse Shrub Willow (Salix) Genomes Reveals Novel Gene Organization in Sex-Linked Regions.</title>
        <authorList>
            <person name="Hyden B."/>
            <person name="Feng K."/>
            <person name="Yates T.B."/>
            <person name="Jawdy S."/>
            <person name="Cereghino C."/>
            <person name="Smart L.B."/>
            <person name="Muchero W."/>
        </authorList>
    </citation>
    <scope>NUCLEOTIDE SEQUENCE</scope>
    <source>
        <tissue evidence="2">Shoot tip</tissue>
    </source>
</reference>
<dbReference type="Gene3D" id="3.40.50.150">
    <property type="entry name" value="Vaccinia Virus protein VP39"/>
    <property type="match status" value="1"/>
</dbReference>
<feature type="domain" description="Methyltransferase" evidence="1">
    <location>
        <begin position="39"/>
        <end position="117"/>
    </location>
</feature>
<sequence length="126" mass="13979">MAGLYDKQAAMYLDARPRYPSEWFSMLASLTPDHSLAWDAGTGNGQAAIDVSDHYKQVIATDISEEQLKHAIKHPQVQYFHSPSSMSEDELVNLVGGENSVDLVIAATAVHWFDLEKFYPMSSSVC</sequence>
<proteinExistence type="predicted"/>
<dbReference type="InterPro" id="IPR041698">
    <property type="entry name" value="Methyltransf_25"/>
</dbReference>
<accession>A0A9Q0P707</accession>
<protein>
    <recommendedName>
        <fullName evidence="1">Methyltransferase domain-containing protein</fullName>
    </recommendedName>
</protein>
<gene>
    <name evidence="2" type="ORF">OIU74_020874</name>
</gene>
<dbReference type="Proteomes" id="UP001151752">
    <property type="component" value="Chromosome 5"/>
</dbReference>